<accession>A0ABX0NEB8</accession>
<evidence type="ECO:0000256" key="3">
    <source>
        <dbReference type="ARBA" id="ARBA00022837"/>
    </source>
</evidence>
<dbReference type="InterPro" id="IPR001343">
    <property type="entry name" value="Hemolysn_Ca-bd"/>
</dbReference>
<comment type="caution">
    <text evidence="5">The sequence shown here is derived from an EMBL/GenBank/DDBJ whole genome shotgun (WGS) entry which is preliminary data.</text>
</comment>
<keyword evidence="6" id="KW-1185">Reference proteome</keyword>
<name>A0ABX0NEB8_9BURK</name>
<dbReference type="Gene3D" id="2.150.10.10">
    <property type="entry name" value="Serralysin-like metalloprotease, C-terminal"/>
    <property type="match status" value="2"/>
</dbReference>
<dbReference type="PANTHER" id="PTHR38340">
    <property type="entry name" value="S-LAYER PROTEIN"/>
    <property type="match status" value="1"/>
</dbReference>
<dbReference type="SUPFAM" id="SSF51120">
    <property type="entry name" value="beta-Roll"/>
    <property type="match status" value="3"/>
</dbReference>
<organism evidence="5 6">
    <name type="scientific">Massilia frigida</name>
    <dbReference type="NCBI Taxonomy" id="2609281"/>
    <lineage>
        <taxon>Bacteria</taxon>
        <taxon>Pseudomonadati</taxon>
        <taxon>Pseudomonadota</taxon>
        <taxon>Betaproteobacteria</taxon>
        <taxon>Burkholderiales</taxon>
        <taxon>Oxalobacteraceae</taxon>
        <taxon>Telluria group</taxon>
        <taxon>Massilia</taxon>
    </lineage>
</organism>
<dbReference type="Pfam" id="PF06594">
    <property type="entry name" value="HCBP_related"/>
    <property type="match status" value="3"/>
</dbReference>
<feature type="domain" description="Haemolysin-type calcium binding-related" evidence="4">
    <location>
        <begin position="400"/>
        <end position="434"/>
    </location>
</feature>
<dbReference type="EMBL" id="WHJG01000052">
    <property type="protein sequence ID" value="NHZ83454.1"/>
    <property type="molecule type" value="Genomic_DNA"/>
</dbReference>
<comment type="subcellular location">
    <subcellularLocation>
        <location evidence="1">Secreted</location>
    </subcellularLocation>
</comment>
<evidence type="ECO:0000313" key="6">
    <source>
        <dbReference type="Proteomes" id="UP000621455"/>
    </source>
</evidence>
<reference evidence="5 6" key="1">
    <citation type="submission" date="2019-10" db="EMBL/GenBank/DDBJ databases">
        <title>Taxonomy of Antarctic Massilia spp.: description of Massilia rubra sp. nov., Massilia aquatica sp. nov., Massilia mucilaginosa sp. nov., Massilia frigida sp. nov. isolated from streams, lakes and regoliths.</title>
        <authorList>
            <person name="Holochova P."/>
            <person name="Sedlacek I."/>
            <person name="Kralova S."/>
            <person name="Maslanova I."/>
            <person name="Busse H.-J."/>
            <person name="Stankova E."/>
            <person name="Vrbovska V."/>
            <person name="Kovarovic V."/>
            <person name="Bartak M."/>
            <person name="Svec P."/>
            <person name="Pantucek R."/>
        </authorList>
    </citation>
    <scope>NUCLEOTIDE SEQUENCE [LARGE SCALE GENOMIC DNA]</scope>
    <source>
        <strain evidence="5 6">CCM 8695</strain>
    </source>
</reference>
<dbReference type="PRINTS" id="PR00313">
    <property type="entry name" value="CABNDNGRPT"/>
</dbReference>
<gene>
    <name evidence="5" type="ORF">F2P44_29930</name>
</gene>
<feature type="domain" description="Haemolysin-type calcium binding-related" evidence="4">
    <location>
        <begin position="240"/>
        <end position="284"/>
    </location>
</feature>
<dbReference type="Proteomes" id="UP000621455">
    <property type="component" value="Unassembled WGS sequence"/>
</dbReference>
<feature type="domain" description="Haemolysin-type calcium binding-related" evidence="4">
    <location>
        <begin position="82"/>
        <end position="125"/>
    </location>
</feature>
<evidence type="ECO:0000256" key="1">
    <source>
        <dbReference type="ARBA" id="ARBA00004613"/>
    </source>
</evidence>
<dbReference type="InterPro" id="IPR018511">
    <property type="entry name" value="Hemolysin-typ_Ca-bd_CS"/>
</dbReference>
<keyword evidence="3" id="KW-0106">Calcium</keyword>
<dbReference type="InterPro" id="IPR010566">
    <property type="entry name" value="Haemolys_ca-bd"/>
</dbReference>
<dbReference type="InterPro" id="IPR050557">
    <property type="entry name" value="RTX_toxin/Mannuronan_C5-epim"/>
</dbReference>
<dbReference type="PANTHER" id="PTHR38340:SF1">
    <property type="entry name" value="S-LAYER PROTEIN"/>
    <property type="match status" value="1"/>
</dbReference>
<proteinExistence type="predicted"/>
<evidence type="ECO:0000259" key="4">
    <source>
        <dbReference type="Pfam" id="PF06594"/>
    </source>
</evidence>
<dbReference type="PROSITE" id="PS00330">
    <property type="entry name" value="HEMOLYSIN_CALCIUM"/>
    <property type="match status" value="5"/>
</dbReference>
<dbReference type="Pfam" id="PF00353">
    <property type="entry name" value="HemolysinCabind"/>
    <property type="match status" value="3"/>
</dbReference>
<evidence type="ECO:0000256" key="2">
    <source>
        <dbReference type="ARBA" id="ARBA00022525"/>
    </source>
</evidence>
<keyword evidence="2" id="KW-0964">Secreted</keyword>
<protein>
    <recommendedName>
        <fullName evidence="4">Haemolysin-type calcium binding-related domain-containing protein</fullName>
    </recommendedName>
</protein>
<sequence length="450" mass="46214">MQGQAGADKLFGMGGNDTLDGGAGNDVMDGGLGNDVYLFGRGDGRDIVYGSGVRPIGEINTLRFKPGVLPTDIGFDMSGTSLLININGTSDQFRVDGFLYGDTTSNTANPLQQIAFADGTTWNLAAITAALYAGTAGADTRNGTYLDDKISGLAGNDALSGKAGNDLLNGGSGDDWLSGDAGNDTLSGGVGSDTYLFGKGDGQDAISSGPDAQAGTFDTLAFKAGVLPSDLVLTATGGTLVVKINGSTDQMSVSGFVPQHTTNPLTSQLQRFLFADGSSWNQATINATLYAGTGADDTLEGGGGNDHIYGQAGNDWLIGWEGNDTLEGGAGSDYLHGGTGNDTFVYGRGDGEDVLTFTNGTDPIGFNTLQFKAGILPSDIVLKGAPPGMRIYALGTSNVDAITVPTFMSEDSTSNNNNPLQQITFADGTIWDISTILLKLFAGTETVDSI</sequence>
<evidence type="ECO:0000313" key="5">
    <source>
        <dbReference type="EMBL" id="NHZ83454.1"/>
    </source>
</evidence>
<dbReference type="InterPro" id="IPR011049">
    <property type="entry name" value="Serralysin-like_metalloprot_C"/>
</dbReference>